<protein>
    <recommendedName>
        <fullName evidence="3">Response regulatory domain-containing protein</fullName>
    </recommendedName>
</protein>
<dbReference type="Proteomes" id="UP000648482">
    <property type="component" value="Unassembled WGS sequence"/>
</dbReference>
<evidence type="ECO:0000313" key="4">
    <source>
        <dbReference type="EMBL" id="MBE0359110.1"/>
    </source>
</evidence>
<name>A0ABR9DZP5_9GAMM</name>
<dbReference type="PROSITE" id="PS50110">
    <property type="entry name" value="RESPONSE_REGULATORY"/>
    <property type="match status" value="1"/>
</dbReference>
<evidence type="ECO:0000313" key="5">
    <source>
        <dbReference type="Proteomes" id="UP000648482"/>
    </source>
</evidence>
<dbReference type="Gene3D" id="3.40.50.2300">
    <property type="match status" value="1"/>
</dbReference>
<organism evidence="4 5">
    <name type="scientific">Pseudoalteromonas aliena SW19</name>
    <dbReference type="NCBI Taxonomy" id="1314866"/>
    <lineage>
        <taxon>Bacteria</taxon>
        <taxon>Pseudomonadati</taxon>
        <taxon>Pseudomonadota</taxon>
        <taxon>Gammaproteobacteria</taxon>
        <taxon>Alteromonadales</taxon>
        <taxon>Pseudoalteromonadaceae</taxon>
        <taxon>Pseudoalteromonas</taxon>
    </lineage>
</organism>
<dbReference type="InterPro" id="IPR011006">
    <property type="entry name" value="CheY-like_superfamily"/>
</dbReference>
<dbReference type="EMBL" id="AQGU01000025">
    <property type="protein sequence ID" value="MBE0359110.1"/>
    <property type="molecule type" value="Genomic_DNA"/>
</dbReference>
<feature type="domain" description="Response regulatory" evidence="3">
    <location>
        <begin position="46"/>
        <end position="162"/>
    </location>
</feature>
<gene>
    <name evidence="4" type="ORF">PALI_a0317</name>
</gene>
<keyword evidence="1 2" id="KW-0597">Phosphoprotein</keyword>
<keyword evidence="5" id="KW-1185">Reference proteome</keyword>
<dbReference type="PANTHER" id="PTHR44591">
    <property type="entry name" value="STRESS RESPONSE REGULATOR PROTEIN 1"/>
    <property type="match status" value="1"/>
</dbReference>
<dbReference type="Pfam" id="PF00072">
    <property type="entry name" value="Response_reg"/>
    <property type="match status" value="1"/>
</dbReference>
<dbReference type="CDD" id="cd17546">
    <property type="entry name" value="REC_hyHK_CKI1_RcsC-like"/>
    <property type="match status" value="1"/>
</dbReference>
<evidence type="ECO:0000259" key="3">
    <source>
        <dbReference type="PROSITE" id="PS50110"/>
    </source>
</evidence>
<dbReference type="SUPFAM" id="SSF52172">
    <property type="entry name" value="CheY-like"/>
    <property type="match status" value="1"/>
</dbReference>
<accession>A0ABR9DZP5</accession>
<proteinExistence type="predicted"/>
<evidence type="ECO:0000256" key="2">
    <source>
        <dbReference type="PROSITE-ProRule" id="PRU00169"/>
    </source>
</evidence>
<sequence>MIPLISPPINNVFELVTTTPKTKKTPTNMVDIATKFKHSVQKKTHNILLVDDDPLVEIVIRAMLAEHNFNIDFAPSAIEAMLMVSQGNYDIILMDIVMPEFTGTDAMLKLKKHINPASTKIIAHTANKDGVSDSEYLNLGFDSVLLKPVKQSVLIEMIKSLLT</sequence>
<comment type="caution">
    <text evidence="4">The sequence shown here is derived from an EMBL/GenBank/DDBJ whole genome shotgun (WGS) entry which is preliminary data.</text>
</comment>
<dbReference type="RefSeq" id="WP_226894507.1">
    <property type="nucleotide sequence ID" value="NZ_AQGU01000025.1"/>
</dbReference>
<evidence type="ECO:0000256" key="1">
    <source>
        <dbReference type="ARBA" id="ARBA00022553"/>
    </source>
</evidence>
<dbReference type="InterPro" id="IPR001789">
    <property type="entry name" value="Sig_transdc_resp-reg_receiver"/>
</dbReference>
<dbReference type="InterPro" id="IPR050595">
    <property type="entry name" value="Bact_response_regulator"/>
</dbReference>
<dbReference type="PANTHER" id="PTHR44591:SF3">
    <property type="entry name" value="RESPONSE REGULATORY DOMAIN-CONTAINING PROTEIN"/>
    <property type="match status" value="1"/>
</dbReference>
<feature type="modified residue" description="4-aspartylphosphate" evidence="2">
    <location>
        <position position="95"/>
    </location>
</feature>
<reference evidence="4 5" key="1">
    <citation type="submission" date="2015-06" db="EMBL/GenBank/DDBJ databases">
        <title>Genome sequence of Pseudoalteromonas aliena.</title>
        <authorList>
            <person name="Xie B.-B."/>
            <person name="Rong J.-C."/>
            <person name="Qin Q.-L."/>
            <person name="Zhang Y.-Z."/>
        </authorList>
    </citation>
    <scope>NUCLEOTIDE SEQUENCE [LARGE SCALE GENOMIC DNA]</scope>
    <source>
        <strain evidence="4 5">SW19</strain>
    </source>
</reference>
<dbReference type="SMART" id="SM00448">
    <property type="entry name" value="REC"/>
    <property type="match status" value="1"/>
</dbReference>